<gene>
    <name evidence="4" type="ORF">BSZ19_22015</name>
</gene>
<sequence>MLSTKRQTFWARAALLLVPSKEVTPDVWAAENRIYPRTAAIPGPRDPLLTPYIVMPSSLIASAEYKRIVLAFGAQTGKTEMILDVVGQRLDQRPAPILYVGPNKQFLSEQFEPRVMALLDEAPTLTAKVARGKRMTKTRKVVGGVPFRLAHAGSSTALKSDPAALALVDEYDEMRNNVNHQGGPLGLVERRGDTYADFVCVVTSTPKRGRLATVKDETSGLFFWEVAVAEDIESPIWQLWQQGTRYHWCWPCPHCDEYFVPRFDLLRFALKATPLEAARETFLECPRCHGVIEDHHKTEMNARGRYVAPGQTIDKGGNVHGAPPDTMAASFWVSGLASPFVSFGERVAVLVEAQQSGDPAMVQQAINAGFGELYSPGGGEVPDDVLYLTLTCDVQRQSIPWVIRGWGARATSWLINYGYLRGDTSEEEIWTALGDLVSQPIDGLPIRLTFVDSGFRPGKTDTLPLNRVYEFCRRFMRRVRPTKGSSSPMRTPLIFSKLEVSRKDGRAAKYGLELVRLDTDHWKSWVHERLRWPEGHIGGWHVFKNVDDDYCHQLVSEARLKQPTGRVEWVQRSRDNHFFDCEAMQAAAGYLLNVQRIPLQKSHDRNKDGVGTQPEAPSEVESAREAPPVPPAISRGRRIRRIVRSSYLGA</sequence>
<organism evidence="4 5">
    <name type="scientific">Bradyrhizobium japonicum</name>
    <dbReference type="NCBI Taxonomy" id="375"/>
    <lineage>
        <taxon>Bacteria</taxon>
        <taxon>Pseudomonadati</taxon>
        <taxon>Pseudomonadota</taxon>
        <taxon>Alphaproteobacteria</taxon>
        <taxon>Hyphomicrobiales</taxon>
        <taxon>Nitrobacteraceae</taxon>
        <taxon>Bradyrhizobium</taxon>
    </lineage>
</organism>
<proteinExistence type="predicted"/>
<dbReference type="Proteomes" id="UP000193335">
    <property type="component" value="Unassembled WGS sequence"/>
</dbReference>
<evidence type="ECO:0000259" key="3">
    <source>
        <dbReference type="Pfam" id="PF20454"/>
    </source>
</evidence>
<feature type="domain" description="Terminase large subunit GpA endonuclease" evidence="3">
    <location>
        <begin position="380"/>
        <end position="597"/>
    </location>
</feature>
<name>A0A1Y2JLY8_BRAJP</name>
<accession>A0A1Y2JLY8</accession>
<feature type="region of interest" description="Disordered" evidence="1">
    <location>
        <begin position="601"/>
        <end position="635"/>
    </location>
</feature>
<evidence type="ECO:0000313" key="5">
    <source>
        <dbReference type="Proteomes" id="UP000193335"/>
    </source>
</evidence>
<evidence type="ECO:0000259" key="2">
    <source>
        <dbReference type="Pfam" id="PF05876"/>
    </source>
</evidence>
<evidence type="ECO:0000256" key="1">
    <source>
        <dbReference type="SAM" id="MobiDB-lite"/>
    </source>
</evidence>
<dbReference type="GO" id="GO:0016887">
    <property type="term" value="F:ATP hydrolysis activity"/>
    <property type="evidence" value="ECO:0007669"/>
    <property type="project" value="InterPro"/>
</dbReference>
<evidence type="ECO:0008006" key="6">
    <source>
        <dbReference type="Google" id="ProtNLM"/>
    </source>
</evidence>
<dbReference type="InterPro" id="IPR046454">
    <property type="entry name" value="GpA_endonuclease"/>
</dbReference>
<dbReference type="GO" id="GO:0004519">
    <property type="term" value="F:endonuclease activity"/>
    <property type="evidence" value="ECO:0007669"/>
    <property type="project" value="InterPro"/>
</dbReference>
<protein>
    <recommendedName>
        <fullName evidence="6">Terminase</fullName>
    </recommendedName>
</protein>
<dbReference type="Pfam" id="PF20454">
    <property type="entry name" value="GpA_nuclease"/>
    <property type="match status" value="1"/>
</dbReference>
<feature type="domain" description="Phage terminase large subunit GpA ATPase" evidence="2">
    <location>
        <begin position="40"/>
        <end position="305"/>
    </location>
</feature>
<dbReference type="Pfam" id="PF05876">
    <property type="entry name" value="GpA_ATPase"/>
    <property type="match status" value="1"/>
</dbReference>
<dbReference type="AlphaFoldDB" id="A0A1Y2JLY8"/>
<dbReference type="InterPro" id="IPR046453">
    <property type="entry name" value="GpA_ATPase"/>
</dbReference>
<comment type="caution">
    <text evidence="4">The sequence shown here is derived from an EMBL/GenBank/DDBJ whole genome shotgun (WGS) entry which is preliminary data.</text>
</comment>
<evidence type="ECO:0000313" key="4">
    <source>
        <dbReference type="EMBL" id="OSJ31564.1"/>
    </source>
</evidence>
<reference evidence="4 5" key="1">
    <citation type="submission" date="2017-03" db="EMBL/GenBank/DDBJ databases">
        <title>Whole genome sequences of fourteen strains of Bradyrhizobium canariense and one strain of Bradyrhizobium japonicum isolated from Lupinus (Papilionoideae: Genisteae) species in Algeria.</title>
        <authorList>
            <person name="Crovadore J."/>
            <person name="Chekireb D."/>
            <person name="Brachmann A."/>
            <person name="Chablais R."/>
            <person name="Cochard B."/>
            <person name="Lefort F."/>
        </authorList>
    </citation>
    <scope>NUCLEOTIDE SEQUENCE [LARGE SCALE GENOMIC DNA]</scope>
    <source>
        <strain evidence="4 5">UBMA197</strain>
    </source>
</reference>
<dbReference type="EMBL" id="NAFL01000255">
    <property type="protein sequence ID" value="OSJ31564.1"/>
    <property type="molecule type" value="Genomic_DNA"/>
</dbReference>